<feature type="transmembrane region" description="Helical" evidence="4">
    <location>
        <begin position="47"/>
        <end position="65"/>
    </location>
</feature>
<organism evidence="6 7">
    <name type="scientific">Thermogutta terrifontis</name>
    <dbReference type="NCBI Taxonomy" id="1331910"/>
    <lineage>
        <taxon>Bacteria</taxon>
        <taxon>Pseudomonadati</taxon>
        <taxon>Planctomycetota</taxon>
        <taxon>Planctomycetia</taxon>
        <taxon>Pirellulales</taxon>
        <taxon>Thermoguttaceae</taxon>
        <taxon>Thermogutta</taxon>
    </lineage>
</organism>
<evidence type="ECO:0000313" key="6">
    <source>
        <dbReference type="EMBL" id="ASV73146.1"/>
    </source>
</evidence>
<gene>
    <name evidence="6" type="ORF">THTE_0544</name>
</gene>
<keyword evidence="7" id="KW-1185">Reference proteome</keyword>
<dbReference type="Pfam" id="PF13180">
    <property type="entry name" value="PDZ_2"/>
    <property type="match status" value="1"/>
</dbReference>
<dbReference type="SUPFAM" id="SSF50494">
    <property type="entry name" value="Trypsin-like serine proteases"/>
    <property type="match status" value="1"/>
</dbReference>
<dbReference type="GO" id="GO:0004252">
    <property type="term" value="F:serine-type endopeptidase activity"/>
    <property type="evidence" value="ECO:0007669"/>
    <property type="project" value="InterPro"/>
</dbReference>
<keyword evidence="4" id="KW-0472">Membrane</keyword>
<keyword evidence="1 6" id="KW-0645">Protease</keyword>
<dbReference type="RefSeq" id="WP_095413842.1">
    <property type="nucleotide sequence ID" value="NZ_CP018477.1"/>
</dbReference>
<dbReference type="Gene3D" id="2.30.42.10">
    <property type="match status" value="1"/>
</dbReference>
<dbReference type="InterPro" id="IPR036034">
    <property type="entry name" value="PDZ_sf"/>
</dbReference>
<dbReference type="PROSITE" id="PS50106">
    <property type="entry name" value="PDZ"/>
    <property type="match status" value="1"/>
</dbReference>
<dbReference type="SMART" id="SM00228">
    <property type="entry name" value="PDZ"/>
    <property type="match status" value="1"/>
</dbReference>
<keyword evidence="4" id="KW-1133">Transmembrane helix</keyword>
<dbReference type="InterPro" id="IPR001940">
    <property type="entry name" value="Peptidase_S1C"/>
</dbReference>
<dbReference type="AlphaFoldDB" id="A0A286RB07"/>
<reference evidence="6 7" key="1">
    <citation type="journal article" name="Front. Microbiol.">
        <title>Sugar Metabolism of the First Thermophilic Planctomycete Thermogutta terrifontis: Comparative Genomic and Transcriptomic Approaches.</title>
        <authorList>
            <person name="Elcheninov A.G."/>
            <person name="Menzel P."/>
            <person name="Gudbergsdottir S.R."/>
            <person name="Slesarev A.I."/>
            <person name="Kadnikov V.V."/>
            <person name="Krogh A."/>
            <person name="Bonch-Osmolovskaya E.A."/>
            <person name="Peng X."/>
            <person name="Kublanov I.V."/>
        </authorList>
    </citation>
    <scope>NUCLEOTIDE SEQUENCE [LARGE SCALE GENOMIC DNA]</scope>
    <source>
        <strain evidence="6 7">R1</strain>
    </source>
</reference>
<name>A0A286RB07_9BACT</name>
<dbReference type="PANTHER" id="PTHR43343">
    <property type="entry name" value="PEPTIDASE S12"/>
    <property type="match status" value="1"/>
</dbReference>
<dbReference type="KEGG" id="ttf:THTE_0544"/>
<keyword evidence="2" id="KW-0378">Hydrolase</keyword>
<dbReference type="Gene3D" id="2.40.10.120">
    <property type="match status" value="1"/>
</dbReference>
<dbReference type="InterPro" id="IPR051201">
    <property type="entry name" value="Chloro_Bact_Ser_Proteases"/>
</dbReference>
<dbReference type="InterPro" id="IPR009003">
    <property type="entry name" value="Peptidase_S1_PA"/>
</dbReference>
<dbReference type="InterPro" id="IPR001478">
    <property type="entry name" value="PDZ"/>
</dbReference>
<feature type="domain" description="PDZ" evidence="5">
    <location>
        <begin position="302"/>
        <end position="396"/>
    </location>
</feature>
<evidence type="ECO:0000256" key="1">
    <source>
        <dbReference type="ARBA" id="ARBA00022670"/>
    </source>
</evidence>
<evidence type="ECO:0000259" key="5">
    <source>
        <dbReference type="PROSITE" id="PS50106"/>
    </source>
</evidence>
<protein>
    <submittedName>
        <fullName evidence="6">HtrA protease/chaperone protein</fullName>
    </submittedName>
</protein>
<dbReference type="Proteomes" id="UP000215086">
    <property type="component" value="Chromosome"/>
</dbReference>
<dbReference type="SUPFAM" id="SSF50156">
    <property type="entry name" value="PDZ domain-like"/>
    <property type="match status" value="1"/>
</dbReference>
<feature type="compositionally biased region" description="Polar residues" evidence="3">
    <location>
        <begin position="1"/>
        <end position="13"/>
    </location>
</feature>
<evidence type="ECO:0000313" key="7">
    <source>
        <dbReference type="Proteomes" id="UP000215086"/>
    </source>
</evidence>
<feature type="region of interest" description="Disordered" evidence="3">
    <location>
        <begin position="1"/>
        <end position="31"/>
    </location>
</feature>
<evidence type="ECO:0000256" key="4">
    <source>
        <dbReference type="SAM" id="Phobius"/>
    </source>
</evidence>
<dbReference type="OrthoDB" id="248175at2"/>
<dbReference type="PANTHER" id="PTHR43343:SF3">
    <property type="entry name" value="PROTEASE DO-LIKE 8, CHLOROPLASTIC"/>
    <property type="match status" value="1"/>
</dbReference>
<dbReference type="EMBL" id="CP018477">
    <property type="protein sequence ID" value="ASV73146.1"/>
    <property type="molecule type" value="Genomic_DNA"/>
</dbReference>
<evidence type="ECO:0000256" key="3">
    <source>
        <dbReference type="SAM" id="MobiDB-lite"/>
    </source>
</evidence>
<evidence type="ECO:0000256" key="2">
    <source>
        <dbReference type="ARBA" id="ARBA00022801"/>
    </source>
</evidence>
<sequence length="410" mass="44289">MNPDQIYNASQPGIASETEPEVRMSPPPEMAQIRSDDGIPWGMVLRGLFWLVVLFGLLFSTPYLVEELSFAVTRGRLRAEAAVARDQLARLPQWEERFRWVVKSVFPGVVGVEASRGEIALDRPGRPSSGAAPRIREESVGSGVIVDEEGYIVTSLHVVEQARDIVVRLADGRTIKSVQLVGSDPLNDLAVLKIPGGGLTAVPWGDSDLLEVGDTVLAIGNPYGLTRTVTAGIISAKERRAQSNAGGFQELLQTDAAMNPGNSGGPLVNVRGEIVGINSAIYGEAYRGISFAIPSRVARQVYEQIRREGRSRHGWLGIQMADLDEEESRSRKLPDARGVLVLSVLPGSPAEKAGLRPGDVIRAWNGQVVEDSSALGVMVAKTPVGSEVPVEIYRQDQPQTLRVLVGQRPL</sequence>
<keyword evidence="4" id="KW-0812">Transmembrane</keyword>
<dbReference type="Pfam" id="PF13365">
    <property type="entry name" value="Trypsin_2"/>
    <property type="match status" value="1"/>
</dbReference>
<proteinExistence type="predicted"/>
<accession>A0A286RB07</accession>
<dbReference type="PRINTS" id="PR00834">
    <property type="entry name" value="PROTEASES2C"/>
</dbReference>
<dbReference type="GO" id="GO:0006508">
    <property type="term" value="P:proteolysis"/>
    <property type="evidence" value="ECO:0007669"/>
    <property type="project" value="UniProtKB-KW"/>
</dbReference>